<evidence type="ECO:0000313" key="1">
    <source>
        <dbReference type="EMBL" id="CAB4534258.1"/>
    </source>
</evidence>
<organism evidence="3">
    <name type="scientific">freshwater metagenome</name>
    <dbReference type="NCBI Taxonomy" id="449393"/>
    <lineage>
        <taxon>unclassified sequences</taxon>
        <taxon>metagenomes</taxon>
        <taxon>ecological metagenomes</taxon>
    </lineage>
</organism>
<dbReference type="EMBL" id="CAFBPI010000031">
    <property type="protein sequence ID" value="CAB5014126.1"/>
    <property type="molecule type" value="Genomic_DNA"/>
</dbReference>
<dbReference type="EMBL" id="CAEZSC010000031">
    <property type="protein sequence ID" value="CAB4534258.1"/>
    <property type="molecule type" value="Genomic_DNA"/>
</dbReference>
<dbReference type="EMBL" id="CAEZUD010000022">
    <property type="protein sequence ID" value="CAB4588738.1"/>
    <property type="molecule type" value="Genomic_DNA"/>
</dbReference>
<protein>
    <submittedName>
        <fullName evidence="3">Unannotated protein</fullName>
    </submittedName>
</protein>
<proteinExistence type="predicted"/>
<reference evidence="3" key="1">
    <citation type="submission" date="2020-05" db="EMBL/GenBank/DDBJ databases">
        <authorList>
            <person name="Chiriac C."/>
            <person name="Salcher M."/>
            <person name="Ghai R."/>
            <person name="Kavagutti S V."/>
        </authorList>
    </citation>
    <scope>NUCLEOTIDE SEQUENCE</scope>
</reference>
<name>A0A6J7QAA7_9ZZZZ</name>
<accession>A0A6J7QAA7</accession>
<gene>
    <name evidence="1" type="ORF">UFOPK1380_00637</name>
    <name evidence="2" type="ORF">UFOPK1778_00553</name>
    <name evidence="3" type="ORF">UFOPK4095_00633</name>
</gene>
<dbReference type="AlphaFoldDB" id="A0A6J7QAA7"/>
<sequence length="141" mass="16407">MKRSSIFSLPDGMIARINFNKSPSWLRLLSLTPIMDAYAYSLALNRGLGEIWPIDDKTAIEKSFSEIGWVIHEKPMSDYELFLEGAVAHFRPRTSKSIKSYWLPKAFSPLPLTSWGREERSRRFVHISNGTYMEYKKQRMS</sequence>
<evidence type="ECO:0000313" key="2">
    <source>
        <dbReference type="EMBL" id="CAB4588738.1"/>
    </source>
</evidence>
<evidence type="ECO:0000313" key="3">
    <source>
        <dbReference type="EMBL" id="CAB5014126.1"/>
    </source>
</evidence>